<dbReference type="Proteomes" id="UP001281410">
    <property type="component" value="Unassembled WGS sequence"/>
</dbReference>
<sequence length="90" mass="10300">MSESEYKLELMLNGRLLPTPGWFKINSDAAIDFKRKVIRDSADQVMAVSSQQIKFLVSVEVAEAMAILKELNLHKIRDCYQPLTNLMLLM</sequence>
<name>A0AAE0B4E9_9ROSI</name>
<organism evidence="1 2">
    <name type="scientific">Dipteronia sinensis</name>
    <dbReference type="NCBI Taxonomy" id="43782"/>
    <lineage>
        <taxon>Eukaryota</taxon>
        <taxon>Viridiplantae</taxon>
        <taxon>Streptophyta</taxon>
        <taxon>Embryophyta</taxon>
        <taxon>Tracheophyta</taxon>
        <taxon>Spermatophyta</taxon>
        <taxon>Magnoliopsida</taxon>
        <taxon>eudicotyledons</taxon>
        <taxon>Gunneridae</taxon>
        <taxon>Pentapetalae</taxon>
        <taxon>rosids</taxon>
        <taxon>malvids</taxon>
        <taxon>Sapindales</taxon>
        <taxon>Sapindaceae</taxon>
        <taxon>Hippocastanoideae</taxon>
        <taxon>Acereae</taxon>
        <taxon>Dipteronia</taxon>
    </lineage>
</organism>
<evidence type="ECO:0000313" key="2">
    <source>
        <dbReference type="Proteomes" id="UP001281410"/>
    </source>
</evidence>
<gene>
    <name evidence="1" type="ORF">Dsin_001063</name>
</gene>
<keyword evidence="2" id="KW-1185">Reference proteome</keyword>
<comment type="caution">
    <text evidence="1">The sequence shown here is derived from an EMBL/GenBank/DDBJ whole genome shotgun (WGS) entry which is preliminary data.</text>
</comment>
<dbReference type="AlphaFoldDB" id="A0AAE0B4E9"/>
<reference evidence="1" key="1">
    <citation type="journal article" date="2023" name="Plant J.">
        <title>Genome sequences and population genomics provide insights into the demographic history, inbreeding, and mutation load of two 'living fossil' tree species of Dipteronia.</title>
        <authorList>
            <person name="Feng Y."/>
            <person name="Comes H.P."/>
            <person name="Chen J."/>
            <person name="Zhu S."/>
            <person name="Lu R."/>
            <person name="Zhang X."/>
            <person name="Li P."/>
            <person name="Qiu J."/>
            <person name="Olsen K.M."/>
            <person name="Qiu Y."/>
        </authorList>
    </citation>
    <scope>NUCLEOTIDE SEQUENCE</scope>
    <source>
        <strain evidence="1">NBL</strain>
    </source>
</reference>
<evidence type="ECO:0000313" key="1">
    <source>
        <dbReference type="EMBL" id="KAK3229182.1"/>
    </source>
</evidence>
<dbReference type="EMBL" id="JANJYJ010000001">
    <property type="protein sequence ID" value="KAK3229182.1"/>
    <property type="molecule type" value="Genomic_DNA"/>
</dbReference>
<accession>A0AAE0B4E9</accession>
<protein>
    <submittedName>
        <fullName evidence="1">Uncharacterized protein</fullName>
    </submittedName>
</protein>
<proteinExistence type="predicted"/>